<name>A0A9E2BHL7_PSYF1</name>
<comment type="caution">
    <text evidence="2">The sequence shown here is derived from an EMBL/GenBank/DDBJ whole genome shotgun (WGS) entry which is preliminary data.</text>
</comment>
<sequence>MQNEQVVKEWIERADEDFGFASSSLEIGNYFAQICFHFQQAAEKYLKAFIIATGLEFRPIHNLLELLEICREKEPKIEEIEEDCRYLNPLIHVIRYIGPLTMIKRQLLRQAIQ</sequence>
<dbReference type="InterPro" id="IPR007842">
    <property type="entry name" value="HEPN_dom"/>
</dbReference>
<evidence type="ECO:0000313" key="3">
    <source>
        <dbReference type="Proteomes" id="UP000811545"/>
    </source>
</evidence>
<evidence type="ECO:0000259" key="1">
    <source>
        <dbReference type="PROSITE" id="PS50910"/>
    </source>
</evidence>
<protein>
    <recommendedName>
        <fullName evidence="1">HEPN domain-containing protein</fullName>
    </recommendedName>
</protein>
<dbReference type="AlphaFoldDB" id="A0A9E2BHL7"/>
<accession>A0A9E2BHL7</accession>
<reference evidence="2 3" key="1">
    <citation type="journal article" date="2021" name="bioRxiv">
        <title>Unique metabolic strategies in Hadean analogues reveal hints for primordial physiology.</title>
        <authorList>
            <person name="Nobu M.K."/>
            <person name="Nakai R."/>
            <person name="Tamazawa S."/>
            <person name="Mori H."/>
            <person name="Toyoda A."/>
            <person name="Ijiri A."/>
            <person name="Suzuki S."/>
            <person name="Kurokawa K."/>
            <person name="Kamagata Y."/>
            <person name="Tamaki H."/>
        </authorList>
    </citation>
    <scope>NUCLEOTIDE SEQUENCE [LARGE SCALE GENOMIC DNA]</scope>
    <source>
        <strain evidence="2">BS525</strain>
    </source>
</reference>
<feature type="domain" description="HEPN" evidence="1">
    <location>
        <begin position="11"/>
        <end position="113"/>
    </location>
</feature>
<dbReference type="Proteomes" id="UP000811545">
    <property type="component" value="Unassembled WGS sequence"/>
</dbReference>
<dbReference type="Pfam" id="PF05168">
    <property type="entry name" value="HEPN"/>
    <property type="match status" value="1"/>
</dbReference>
<evidence type="ECO:0000313" key="2">
    <source>
        <dbReference type="EMBL" id="MBT9145730.1"/>
    </source>
</evidence>
<dbReference type="EMBL" id="QLTW01000155">
    <property type="protein sequence ID" value="MBT9145730.1"/>
    <property type="molecule type" value="Genomic_DNA"/>
</dbReference>
<dbReference type="PROSITE" id="PS50910">
    <property type="entry name" value="HEPN"/>
    <property type="match status" value="1"/>
</dbReference>
<organism evidence="2 3">
    <name type="scientific">Psychracetigena formicireducens</name>
    <dbReference type="NCBI Taxonomy" id="2986056"/>
    <lineage>
        <taxon>Bacteria</taxon>
        <taxon>Bacillati</taxon>
        <taxon>Candidatus Lithacetigenota</taxon>
        <taxon>Candidatus Psychracetigena</taxon>
    </lineage>
</organism>
<dbReference type="Gene3D" id="1.20.120.330">
    <property type="entry name" value="Nucleotidyltransferases domain 2"/>
    <property type="match status" value="1"/>
</dbReference>
<dbReference type="SUPFAM" id="SSF81593">
    <property type="entry name" value="Nucleotidyltransferase substrate binding subunit/domain"/>
    <property type="match status" value="1"/>
</dbReference>
<dbReference type="SMART" id="SM00748">
    <property type="entry name" value="HEPN"/>
    <property type="match status" value="1"/>
</dbReference>
<gene>
    <name evidence="2" type="ORF">DDT42_01606</name>
</gene>
<proteinExistence type="predicted"/>